<feature type="domain" description="Peptidase S1" evidence="4">
    <location>
        <begin position="39"/>
        <end position="290"/>
    </location>
</feature>
<feature type="chain" id="PRO_5046655960" evidence="3">
    <location>
        <begin position="22"/>
        <end position="316"/>
    </location>
</feature>
<dbReference type="Gene3D" id="2.40.10.10">
    <property type="entry name" value="Trypsin-like serine proteases"/>
    <property type="match status" value="1"/>
</dbReference>
<comment type="similarity">
    <text evidence="2">Belongs to the peptidase S1 family. CLIP subfamily.</text>
</comment>
<organism evidence="5 6">
    <name type="scientific">Trichinella spiralis</name>
    <name type="common">Trichina worm</name>
    <dbReference type="NCBI Taxonomy" id="6334"/>
    <lineage>
        <taxon>Eukaryota</taxon>
        <taxon>Metazoa</taxon>
        <taxon>Ecdysozoa</taxon>
        <taxon>Nematoda</taxon>
        <taxon>Enoplea</taxon>
        <taxon>Dorylaimia</taxon>
        <taxon>Trichinellida</taxon>
        <taxon>Trichinellidae</taxon>
        <taxon>Trichinella</taxon>
    </lineage>
</organism>
<evidence type="ECO:0000313" key="6">
    <source>
        <dbReference type="Proteomes" id="UP001558632"/>
    </source>
</evidence>
<proteinExistence type="inferred from homology"/>
<dbReference type="Pfam" id="PF00089">
    <property type="entry name" value="Trypsin"/>
    <property type="match status" value="1"/>
</dbReference>
<dbReference type="InterPro" id="IPR051487">
    <property type="entry name" value="Ser/Thr_Proteases_Immune/Dev"/>
</dbReference>
<keyword evidence="5" id="KW-0378">Hydrolase</keyword>
<name>A0ABR3KUH4_TRISP</name>
<dbReference type="PANTHER" id="PTHR24256">
    <property type="entry name" value="TRYPTASE-RELATED"/>
    <property type="match status" value="1"/>
</dbReference>
<dbReference type="EMBL" id="JBEUSY010000136">
    <property type="protein sequence ID" value="KAL1244283.1"/>
    <property type="molecule type" value="Genomic_DNA"/>
</dbReference>
<evidence type="ECO:0000259" key="4">
    <source>
        <dbReference type="PROSITE" id="PS50240"/>
    </source>
</evidence>
<keyword evidence="1" id="KW-1015">Disulfide bond</keyword>
<evidence type="ECO:0000256" key="1">
    <source>
        <dbReference type="ARBA" id="ARBA00023157"/>
    </source>
</evidence>
<dbReference type="Proteomes" id="UP001558632">
    <property type="component" value="Unassembled WGS sequence"/>
</dbReference>
<dbReference type="InterPro" id="IPR009003">
    <property type="entry name" value="Peptidase_S1_PA"/>
</dbReference>
<keyword evidence="5" id="KW-0645">Protease</keyword>
<accession>A0ABR3KUH4</accession>
<evidence type="ECO:0000256" key="3">
    <source>
        <dbReference type="SAM" id="SignalP"/>
    </source>
</evidence>
<feature type="signal peptide" evidence="3">
    <location>
        <begin position="1"/>
        <end position="21"/>
    </location>
</feature>
<dbReference type="PROSITE" id="PS50240">
    <property type="entry name" value="TRYPSIN_DOM"/>
    <property type="match status" value="1"/>
</dbReference>
<dbReference type="GO" id="GO:0006508">
    <property type="term" value="P:proteolysis"/>
    <property type="evidence" value="ECO:0007669"/>
    <property type="project" value="UniProtKB-KW"/>
</dbReference>
<sequence>MHRFSLSIILHVTNWIAIYEAIHIPCGKATAKRLEAVPRVGYPPNFKKVMAVPKSMPWNVIVQADVTMCGGVLIRLNDDFNYTDTVLTSSQCFFKNFNERVDHANVKVHLGAHKLPISRDTLTVGVKHVTTTPFTENDYHKDLAVVTLHGNVEISEKIRPICLPEKDVEFTTPAILWLVGWNTIDGDGFPSTKVPFLMQMPVFVIKPSTCKNIFTYFSIHDHICGRYVDPYLFNITKNVDYGSPLVGSNEDALYVVGTFNGHATFPNKTGSILLFSKVSTAVEWIIRSSNPSSFIVDGSSIVLTTVNIKKPQRKKR</sequence>
<dbReference type="SUPFAM" id="SSF50494">
    <property type="entry name" value="Trypsin-like serine proteases"/>
    <property type="match status" value="1"/>
</dbReference>
<comment type="caution">
    <text evidence="5">The sequence shown here is derived from an EMBL/GenBank/DDBJ whole genome shotgun (WGS) entry which is preliminary data.</text>
</comment>
<gene>
    <name evidence="5" type="ORF">TSPI_05090</name>
</gene>
<dbReference type="InterPro" id="IPR043504">
    <property type="entry name" value="Peptidase_S1_PA_chymotrypsin"/>
</dbReference>
<protein>
    <submittedName>
        <fullName evidence="5">Brain-specific serine protease</fullName>
    </submittedName>
</protein>
<reference evidence="5 6" key="1">
    <citation type="submission" date="2024-07" db="EMBL/GenBank/DDBJ databases">
        <title>Enhanced genomic and transcriptomic resources for Trichinella pseudospiralis and T. spiralis underpin the discovery of pronounced molecular differences between stages and species.</title>
        <authorList>
            <person name="Pasi K.K."/>
            <person name="La Rosa G."/>
            <person name="Gomez-Morales M.A."/>
            <person name="Tosini F."/>
            <person name="Sumanam S."/>
            <person name="Young N.D."/>
            <person name="Chang B.C."/>
            <person name="Robin G.B."/>
        </authorList>
    </citation>
    <scope>NUCLEOTIDE SEQUENCE [LARGE SCALE GENOMIC DNA]</scope>
    <source>
        <strain evidence="5">ISS534</strain>
    </source>
</reference>
<evidence type="ECO:0000256" key="2">
    <source>
        <dbReference type="ARBA" id="ARBA00024195"/>
    </source>
</evidence>
<dbReference type="InterPro" id="IPR001254">
    <property type="entry name" value="Trypsin_dom"/>
</dbReference>
<dbReference type="SMART" id="SM00020">
    <property type="entry name" value="Tryp_SPc"/>
    <property type="match status" value="1"/>
</dbReference>
<keyword evidence="3" id="KW-0732">Signal</keyword>
<evidence type="ECO:0000313" key="5">
    <source>
        <dbReference type="EMBL" id="KAL1244283.1"/>
    </source>
</evidence>
<dbReference type="GO" id="GO:0008233">
    <property type="term" value="F:peptidase activity"/>
    <property type="evidence" value="ECO:0007669"/>
    <property type="project" value="UniProtKB-KW"/>
</dbReference>
<keyword evidence="6" id="KW-1185">Reference proteome</keyword>